<dbReference type="EMBL" id="MWWS01000004">
    <property type="protein sequence ID" value="OZG49813.1"/>
    <property type="molecule type" value="Genomic_DNA"/>
</dbReference>
<accession>A0A261ESI3</accession>
<dbReference type="Proteomes" id="UP000216004">
    <property type="component" value="Unassembled WGS sequence"/>
</dbReference>
<evidence type="ECO:0000313" key="2">
    <source>
        <dbReference type="Proteomes" id="UP000216004"/>
    </source>
</evidence>
<gene>
    <name evidence="1" type="ORF">BOCO_0330</name>
</gene>
<reference evidence="1 2" key="1">
    <citation type="journal article" date="2017" name="BMC Genomics">
        <title>Comparative genomic and phylogenomic analyses of the Bifidobacteriaceae family.</title>
        <authorList>
            <person name="Lugli G.A."/>
            <person name="Milani C."/>
            <person name="Turroni F."/>
            <person name="Duranti S."/>
            <person name="Mancabelli L."/>
            <person name="Mangifesta M."/>
            <person name="Ferrario C."/>
            <person name="Modesto M."/>
            <person name="Mattarelli P."/>
            <person name="Jiri K."/>
            <person name="van Sinderen D."/>
            <person name="Ventura M."/>
        </authorList>
    </citation>
    <scope>NUCLEOTIDE SEQUENCE [LARGE SCALE GENOMIC DNA]</scope>
    <source>
        <strain evidence="1 2">DSM 22924</strain>
    </source>
</reference>
<evidence type="ECO:0000313" key="1">
    <source>
        <dbReference type="EMBL" id="OZG49813.1"/>
    </source>
</evidence>
<sequence length="97" mass="11737">MLVFYGHMYIDDPSDVSLRPTRRESYDQTTDRHVQVKTLLYKRLDRVLDQLQDPHLTVSQQNQLFREKEEIKADIASIRVDGSEQDYQRLRDKYRHK</sequence>
<proteinExistence type="predicted"/>
<dbReference type="AlphaFoldDB" id="A0A261ESI3"/>
<keyword evidence="2" id="KW-1185">Reference proteome</keyword>
<organism evidence="1 2">
    <name type="scientific">Bombiscardovia coagulans</name>
    <dbReference type="NCBI Taxonomy" id="686666"/>
    <lineage>
        <taxon>Bacteria</taxon>
        <taxon>Bacillati</taxon>
        <taxon>Actinomycetota</taxon>
        <taxon>Actinomycetes</taxon>
        <taxon>Bifidobacteriales</taxon>
        <taxon>Bifidobacteriaceae</taxon>
        <taxon>Bombiscardovia</taxon>
    </lineage>
</organism>
<name>A0A261ESI3_9BIFI</name>
<comment type="caution">
    <text evidence="1">The sequence shown here is derived from an EMBL/GenBank/DDBJ whole genome shotgun (WGS) entry which is preliminary data.</text>
</comment>
<protein>
    <submittedName>
        <fullName evidence="1">Uncharacterized protein</fullName>
    </submittedName>
</protein>